<dbReference type="PANTHER" id="PTHR11188:SF175">
    <property type="entry name" value="ARRESTIN C-TERMINAL-LIKE DOMAIN-CONTAINING PROTEIN"/>
    <property type="match status" value="1"/>
</dbReference>
<reference evidence="4" key="1">
    <citation type="submission" date="2022-11" db="UniProtKB">
        <authorList>
            <consortium name="WormBaseParasite"/>
        </authorList>
    </citation>
    <scope>IDENTIFICATION</scope>
</reference>
<dbReference type="Proteomes" id="UP000887540">
    <property type="component" value="Unplaced"/>
</dbReference>
<sequence length="103" mass="11966">MSYKVVCRDLNSNFVEHHILFPFVFTLPSECPPSFEGTIGFIRYYCKAKIDRPWKFDDTIRQAFTVLPHFDLNTIYYAALPSVRSLSKPIGMLCIKHGYIEAK</sequence>
<dbReference type="SUPFAM" id="SSF81296">
    <property type="entry name" value="E set domains"/>
    <property type="match status" value="1"/>
</dbReference>
<accession>A0A914D3D8</accession>
<dbReference type="InterPro" id="IPR014752">
    <property type="entry name" value="Arrestin-like_C"/>
</dbReference>
<evidence type="ECO:0000259" key="2">
    <source>
        <dbReference type="Pfam" id="PF00339"/>
    </source>
</evidence>
<dbReference type="AlphaFoldDB" id="A0A914D3D8"/>
<evidence type="ECO:0000256" key="1">
    <source>
        <dbReference type="ARBA" id="ARBA00005298"/>
    </source>
</evidence>
<evidence type="ECO:0000313" key="3">
    <source>
        <dbReference type="Proteomes" id="UP000887540"/>
    </source>
</evidence>
<protein>
    <submittedName>
        <fullName evidence="4">Arrestin-like N-terminal domain-containing protein</fullName>
    </submittedName>
</protein>
<dbReference type="PANTHER" id="PTHR11188">
    <property type="entry name" value="ARRESTIN DOMAIN CONTAINING PROTEIN"/>
    <property type="match status" value="1"/>
</dbReference>
<dbReference type="Gene3D" id="2.60.40.640">
    <property type="match status" value="1"/>
</dbReference>
<dbReference type="GO" id="GO:0005737">
    <property type="term" value="C:cytoplasm"/>
    <property type="evidence" value="ECO:0007669"/>
    <property type="project" value="TreeGrafter"/>
</dbReference>
<keyword evidence="3" id="KW-1185">Reference proteome</keyword>
<dbReference type="InterPro" id="IPR050357">
    <property type="entry name" value="Arrestin_domain-protein"/>
</dbReference>
<organism evidence="3 4">
    <name type="scientific">Acrobeloides nanus</name>
    <dbReference type="NCBI Taxonomy" id="290746"/>
    <lineage>
        <taxon>Eukaryota</taxon>
        <taxon>Metazoa</taxon>
        <taxon>Ecdysozoa</taxon>
        <taxon>Nematoda</taxon>
        <taxon>Chromadorea</taxon>
        <taxon>Rhabditida</taxon>
        <taxon>Tylenchina</taxon>
        <taxon>Cephalobomorpha</taxon>
        <taxon>Cephaloboidea</taxon>
        <taxon>Cephalobidae</taxon>
        <taxon>Acrobeloides</taxon>
    </lineage>
</organism>
<dbReference type="InterPro" id="IPR011021">
    <property type="entry name" value="Arrestin-like_N"/>
</dbReference>
<feature type="domain" description="Arrestin-like N-terminal" evidence="2">
    <location>
        <begin position="19"/>
        <end position="73"/>
    </location>
</feature>
<name>A0A914D3D8_9BILA</name>
<dbReference type="Pfam" id="PF00339">
    <property type="entry name" value="Arrestin_N"/>
    <property type="match status" value="1"/>
</dbReference>
<dbReference type="InterPro" id="IPR014756">
    <property type="entry name" value="Ig_E-set"/>
</dbReference>
<dbReference type="WBParaSite" id="ACRNAN_scaffold18259.g19321.t1">
    <property type="protein sequence ID" value="ACRNAN_scaffold18259.g19321.t1"/>
    <property type="gene ID" value="ACRNAN_scaffold18259.g19321"/>
</dbReference>
<proteinExistence type="inferred from homology"/>
<dbReference type="GO" id="GO:0015031">
    <property type="term" value="P:protein transport"/>
    <property type="evidence" value="ECO:0007669"/>
    <property type="project" value="TreeGrafter"/>
</dbReference>
<evidence type="ECO:0000313" key="4">
    <source>
        <dbReference type="WBParaSite" id="ACRNAN_scaffold18259.g19321.t1"/>
    </source>
</evidence>
<comment type="similarity">
    <text evidence="1">Belongs to the arrestin family.</text>
</comment>